<gene>
    <name evidence="2" type="ORF">PAECIP111892_00478</name>
</gene>
<sequence length="487" mass="53644">MNMTGTLSPMPRSLPEEQGIRSTAVSAFLDRIKNLNIELHSLMFLRHGHVVAEGWWSPYRSELPHMLFSLSKSFTATAIGLAVSEQLLSLEDKVVSFFPDESPAEPGDNLAQMNISHLLMMGTGHTMDTMTDMLQSHDGNWVRAFLQLPVEKVPGSYFLYNTGATYMLSAILQKVTSQTLLEYLAPRLFTPLGIKDPTWESCPRGINTGGYGLNLTTEDIAKFGQLYLQQGQWNDRQILSREWVAAATSKQIANGDGSPDSGEWSQGYGYQFWNCRHGAFRADGAFCQLCIIMPEQDAVLVVTSGTNETQQVMDAVWELLLPAMNSAPILQEHSSAAADLAAQLRTLQIVPPRCIRSSTLESTLNGQVYKLEANELDSDSLEVSFSGNEAVVTIQDRSVRQSVVFGREEWTANSANMMPSSSGSNAIMASFTWAAVDKLQLTMQLVETPFCITAEITVKEKSIQLTQSFNVAMGPNEPVSVAGYLIE</sequence>
<reference evidence="2" key="1">
    <citation type="submission" date="2022-01" db="EMBL/GenBank/DDBJ databases">
        <authorList>
            <person name="Criscuolo A."/>
        </authorList>
    </citation>
    <scope>NUCLEOTIDE SEQUENCE</scope>
    <source>
        <strain evidence="2">CIP111892</strain>
    </source>
</reference>
<feature type="domain" description="Beta-lactamase-related" evidence="1">
    <location>
        <begin position="41"/>
        <end position="315"/>
    </location>
</feature>
<dbReference type="RefSeq" id="WP_236329395.1">
    <property type="nucleotide sequence ID" value="NZ_CAKMMG010000001.1"/>
</dbReference>
<dbReference type="InterPro" id="IPR050789">
    <property type="entry name" value="Diverse_Enzym_Activities"/>
</dbReference>
<protein>
    <recommendedName>
        <fullName evidence="1">Beta-lactamase-related domain-containing protein</fullName>
    </recommendedName>
</protein>
<dbReference type="SUPFAM" id="SSF56601">
    <property type="entry name" value="beta-lactamase/transpeptidase-like"/>
    <property type="match status" value="1"/>
</dbReference>
<dbReference type="PANTHER" id="PTHR43283">
    <property type="entry name" value="BETA-LACTAMASE-RELATED"/>
    <property type="match status" value="1"/>
</dbReference>
<evidence type="ECO:0000313" key="2">
    <source>
        <dbReference type="EMBL" id="CAH1191057.1"/>
    </source>
</evidence>
<evidence type="ECO:0000313" key="3">
    <source>
        <dbReference type="Proteomes" id="UP000838324"/>
    </source>
</evidence>
<proteinExistence type="predicted"/>
<dbReference type="InterPro" id="IPR012338">
    <property type="entry name" value="Beta-lactam/transpept-like"/>
</dbReference>
<dbReference type="PANTHER" id="PTHR43283:SF7">
    <property type="entry name" value="BETA-LACTAMASE-RELATED DOMAIN-CONTAINING PROTEIN"/>
    <property type="match status" value="1"/>
</dbReference>
<organism evidence="2 3">
    <name type="scientific">Paenibacillus auburnensis</name>
    <dbReference type="NCBI Taxonomy" id="2905649"/>
    <lineage>
        <taxon>Bacteria</taxon>
        <taxon>Bacillati</taxon>
        <taxon>Bacillota</taxon>
        <taxon>Bacilli</taxon>
        <taxon>Bacillales</taxon>
        <taxon>Paenibacillaceae</taxon>
        <taxon>Paenibacillus</taxon>
    </lineage>
</organism>
<evidence type="ECO:0000259" key="1">
    <source>
        <dbReference type="Pfam" id="PF00144"/>
    </source>
</evidence>
<dbReference type="InterPro" id="IPR001466">
    <property type="entry name" value="Beta-lactam-related"/>
</dbReference>
<dbReference type="Proteomes" id="UP000838324">
    <property type="component" value="Unassembled WGS sequence"/>
</dbReference>
<dbReference type="Gene3D" id="3.40.710.10">
    <property type="entry name" value="DD-peptidase/beta-lactamase superfamily"/>
    <property type="match status" value="1"/>
</dbReference>
<dbReference type="EMBL" id="CAKMMG010000001">
    <property type="protein sequence ID" value="CAH1191057.1"/>
    <property type="molecule type" value="Genomic_DNA"/>
</dbReference>
<comment type="caution">
    <text evidence="2">The sequence shown here is derived from an EMBL/GenBank/DDBJ whole genome shotgun (WGS) entry which is preliminary data.</text>
</comment>
<dbReference type="Pfam" id="PF00144">
    <property type="entry name" value="Beta-lactamase"/>
    <property type="match status" value="1"/>
</dbReference>
<accession>A0ABN8FST7</accession>
<keyword evidence="3" id="KW-1185">Reference proteome</keyword>
<name>A0ABN8FST7_9BACL</name>